<proteinExistence type="predicted"/>
<feature type="non-terminal residue" evidence="3">
    <location>
        <position position="69"/>
    </location>
</feature>
<organism evidence="3 4">
    <name type="scientific">Nocardioides oceani</name>
    <dbReference type="NCBI Taxonomy" id="3058369"/>
    <lineage>
        <taxon>Bacteria</taxon>
        <taxon>Bacillati</taxon>
        <taxon>Actinomycetota</taxon>
        <taxon>Actinomycetes</taxon>
        <taxon>Propionibacteriales</taxon>
        <taxon>Nocardioidaceae</taxon>
        <taxon>Nocardioides</taxon>
    </lineage>
</organism>
<dbReference type="Proteomes" id="UP001168620">
    <property type="component" value="Unassembled WGS sequence"/>
</dbReference>
<sequence>MPASVSPRRRGIAALLALGVLAAGCTGDTETPEPSGDGASAEAPAPDPPSASERLGLRPGWGPSRDELD</sequence>
<evidence type="ECO:0000256" key="1">
    <source>
        <dbReference type="SAM" id="MobiDB-lite"/>
    </source>
</evidence>
<reference evidence="3" key="1">
    <citation type="submission" date="2023-06" db="EMBL/GenBank/DDBJ databases">
        <title>Draft genome sequence of Nocardioides sp. SOB77.</title>
        <authorList>
            <person name="Zhang G."/>
        </authorList>
    </citation>
    <scope>NUCLEOTIDE SEQUENCE</scope>
    <source>
        <strain evidence="3">SOB77</strain>
    </source>
</reference>
<evidence type="ECO:0000256" key="2">
    <source>
        <dbReference type="SAM" id="SignalP"/>
    </source>
</evidence>
<comment type="caution">
    <text evidence="3">The sequence shown here is derived from an EMBL/GenBank/DDBJ whole genome shotgun (WGS) entry which is preliminary data.</text>
</comment>
<feature type="chain" id="PRO_5047020883" evidence="2">
    <location>
        <begin position="23"/>
        <end position="69"/>
    </location>
</feature>
<feature type="region of interest" description="Disordered" evidence="1">
    <location>
        <begin position="25"/>
        <end position="69"/>
    </location>
</feature>
<gene>
    <name evidence="3" type="ORF">QWY28_23560</name>
</gene>
<name>A0ABT8FMP7_9ACTN</name>
<accession>A0ABT8FMP7</accession>
<keyword evidence="2" id="KW-0732">Signal</keyword>
<dbReference type="RefSeq" id="WP_300955337.1">
    <property type="nucleotide sequence ID" value="NZ_JAUHJQ010000130.1"/>
</dbReference>
<feature type="signal peptide" evidence="2">
    <location>
        <begin position="1"/>
        <end position="22"/>
    </location>
</feature>
<evidence type="ECO:0000313" key="4">
    <source>
        <dbReference type="Proteomes" id="UP001168620"/>
    </source>
</evidence>
<evidence type="ECO:0000313" key="3">
    <source>
        <dbReference type="EMBL" id="MDN4175942.1"/>
    </source>
</evidence>
<protein>
    <submittedName>
        <fullName evidence="3">Uncharacterized protein</fullName>
    </submittedName>
</protein>
<dbReference type="EMBL" id="JAUHJQ010000130">
    <property type="protein sequence ID" value="MDN4175942.1"/>
    <property type="molecule type" value="Genomic_DNA"/>
</dbReference>
<feature type="compositionally biased region" description="Low complexity" evidence="1">
    <location>
        <begin position="34"/>
        <end position="44"/>
    </location>
</feature>
<keyword evidence="4" id="KW-1185">Reference proteome</keyword>